<dbReference type="GO" id="GO:0005886">
    <property type="term" value="C:plasma membrane"/>
    <property type="evidence" value="ECO:0007669"/>
    <property type="project" value="UniProtKB-SubCell"/>
</dbReference>
<dbReference type="InterPro" id="IPR052528">
    <property type="entry name" value="Sugar_transport-like"/>
</dbReference>
<feature type="transmembrane region" description="Helical" evidence="2">
    <location>
        <begin position="115"/>
        <end position="137"/>
    </location>
</feature>
<keyword evidence="2" id="KW-0472">Membrane</keyword>
<evidence type="ECO:0000313" key="4">
    <source>
        <dbReference type="Proteomes" id="UP000215145"/>
    </source>
</evidence>
<keyword evidence="2" id="KW-0812">Transmembrane</keyword>
<organism evidence="3 4">
    <name type="scientific">Paenibacillus herberti</name>
    <dbReference type="NCBI Taxonomy" id="1619309"/>
    <lineage>
        <taxon>Bacteria</taxon>
        <taxon>Bacillati</taxon>
        <taxon>Bacillota</taxon>
        <taxon>Bacilli</taxon>
        <taxon>Bacillales</taxon>
        <taxon>Paenibacillaceae</taxon>
        <taxon>Paenibacillus</taxon>
    </lineage>
</organism>
<feature type="transmembrane region" description="Helical" evidence="2">
    <location>
        <begin position="28"/>
        <end position="51"/>
    </location>
</feature>
<feature type="transmembrane region" description="Helical" evidence="2">
    <location>
        <begin position="57"/>
        <end position="79"/>
    </location>
</feature>
<reference evidence="3 4" key="1">
    <citation type="submission" date="2017-07" db="EMBL/GenBank/DDBJ databases">
        <title>Paenibacillus herberti R33 genome sequencing and assembly.</title>
        <authorList>
            <person name="Su W."/>
        </authorList>
    </citation>
    <scope>NUCLEOTIDE SEQUENCE [LARGE SCALE GENOMIC DNA]</scope>
    <source>
        <strain evidence="3 4">R33</strain>
    </source>
</reference>
<protein>
    <submittedName>
        <fullName evidence="3">MFS transporter</fullName>
    </submittedName>
</protein>
<accession>A0A229P539</accession>
<dbReference type="OrthoDB" id="2086294at2"/>
<dbReference type="InterPro" id="IPR011701">
    <property type="entry name" value="MFS"/>
</dbReference>
<dbReference type="GO" id="GO:0022857">
    <property type="term" value="F:transmembrane transporter activity"/>
    <property type="evidence" value="ECO:0007669"/>
    <property type="project" value="InterPro"/>
</dbReference>
<name>A0A229P539_9BACL</name>
<dbReference type="AlphaFoldDB" id="A0A229P539"/>
<feature type="transmembrane region" description="Helical" evidence="2">
    <location>
        <begin position="388"/>
        <end position="406"/>
    </location>
</feature>
<feature type="transmembrane region" description="Helical" evidence="2">
    <location>
        <begin position="292"/>
        <end position="312"/>
    </location>
</feature>
<feature type="transmembrane region" description="Helical" evidence="2">
    <location>
        <begin position="318"/>
        <end position="342"/>
    </location>
</feature>
<dbReference type="InterPro" id="IPR036259">
    <property type="entry name" value="MFS_trans_sf"/>
</dbReference>
<gene>
    <name evidence="3" type="ORF">CGZ75_11320</name>
</gene>
<proteinExistence type="predicted"/>
<feature type="transmembrane region" description="Helical" evidence="2">
    <location>
        <begin position="180"/>
        <end position="203"/>
    </location>
</feature>
<dbReference type="SUPFAM" id="SSF103473">
    <property type="entry name" value="MFS general substrate transporter"/>
    <property type="match status" value="1"/>
</dbReference>
<comment type="subcellular location">
    <subcellularLocation>
        <location evidence="1">Cell membrane</location>
        <topology evidence="1">Multi-pass membrane protein</topology>
    </subcellularLocation>
</comment>
<dbReference type="EMBL" id="NMUQ01000001">
    <property type="protein sequence ID" value="OXM17171.1"/>
    <property type="molecule type" value="Genomic_DNA"/>
</dbReference>
<dbReference type="CDD" id="cd06174">
    <property type="entry name" value="MFS"/>
    <property type="match status" value="1"/>
</dbReference>
<keyword evidence="4" id="KW-1185">Reference proteome</keyword>
<feature type="transmembrane region" description="Helical" evidence="2">
    <location>
        <begin position="362"/>
        <end position="382"/>
    </location>
</feature>
<dbReference type="PANTHER" id="PTHR23526:SF2">
    <property type="entry name" value="MAJOR FACILITATOR SUPERFAMILY (MFS) PROFILE DOMAIN-CONTAINING PROTEIN"/>
    <property type="match status" value="1"/>
</dbReference>
<evidence type="ECO:0000256" key="2">
    <source>
        <dbReference type="SAM" id="Phobius"/>
    </source>
</evidence>
<keyword evidence="2" id="KW-1133">Transmembrane helix</keyword>
<feature type="transmembrane region" description="Helical" evidence="2">
    <location>
        <begin position="91"/>
        <end position="109"/>
    </location>
</feature>
<dbReference type="Gene3D" id="1.20.1250.20">
    <property type="entry name" value="MFS general substrate transporter like domains"/>
    <property type="match status" value="1"/>
</dbReference>
<feature type="transmembrane region" description="Helical" evidence="2">
    <location>
        <begin position="265"/>
        <end position="285"/>
    </location>
</feature>
<comment type="caution">
    <text evidence="3">The sequence shown here is derived from an EMBL/GenBank/DDBJ whole genome shotgun (WGS) entry which is preliminary data.</text>
</comment>
<evidence type="ECO:0000256" key="1">
    <source>
        <dbReference type="ARBA" id="ARBA00004651"/>
    </source>
</evidence>
<feature type="transmembrane region" description="Helical" evidence="2">
    <location>
        <begin position="149"/>
        <end position="174"/>
    </location>
</feature>
<dbReference type="PANTHER" id="PTHR23526">
    <property type="entry name" value="INTEGRAL MEMBRANE TRANSPORT PROTEIN-RELATED"/>
    <property type="match status" value="1"/>
</dbReference>
<dbReference type="Pfam" id="PF07690">
    <property type="entry name" value="MFS_1"/>
    <property type="match status" value="1"/>
</dbReference>
<sequence length="430" mass="45980">MGVSPVNSEEMLLRPSRKGLLRGQPLKLLLVLTLFNSANALSGIFVPVYLFKTNQSYLLVGVFSLLQYAAGGLCVWLVGPWVKRKGLVSSLRTGLALSGVFYLAVLLLGQRAVDWAAVLGLVSGTASGCFWLAYNVLYFEITEKNNRDAYNGMAGLLASAVGMAAPFLSGLIIGASRGNVGYTFIFSISLALFATAAIVSASIRKRPPQGKYSWSFPIKELRIGNSPWRRFTPAIVLQGLRDGVFMFVLGLAVYAATGAEQKVGTFYLVTSLVAMATFWLCGRWLKPSRRKWAMLGGTLALAGVILPLLGGMSYSNLLLLGIGTSLFAPLYMIPMTSSVFDLMGRNEEAVQSRVELTVLREAALTVGRLIGTTVFLIVAGSAAGESGFPWLLLALGSAPIFGWWWIRNMLDTGTGSGSGSGTTAGGTRRA</sequence>
<dbReference type="Proteomes" id="UP000215145">
    <property type="component" value="Unassembled WGS sequence"/>
</dbReference>
<evidence type="ECO:0000313" key="3">
    <source>
        <dbReference type="EMBL" id="OXM17171.1"/>
    </source>
</evidence>